<sequence>MIRFETPNHGTARMSSYTAPDKRRADFTMHIEVSLTDQQRQEMEEGVRSLQGVVGIRFSQKERAFAVIYYDAFLTTPVHLQEEISRLPLISDEMNTQQILQTQIVGM</sequence>
<dbReference type="EMBL" id="LO017727">
    <property type="protein sequence ID" value="CRH06622.1"/>
    <property type="molecule type" value="Genomic_DNA"/>
</dbReference>
<protein>
    <submittedName>
        <fullName evidence="1">Uncharacterized protein</fullName>
    </submittedName>
</protein>
<evidence type="ECO:0000313" key="1">
    <source>
        <dbReference type="EMBL" id="CRH06622.1"/>
    </source>
</evidence>
<reference evidence="1" key="1">
    <citation type="submission" date="2015-04" db="EMBL/GenBank/DDBJ databases">
        <authorList>
            <person name="Syromyatnikov M.Y."/>
            <person name="Popov V.N."/>
        </authorList>
    </citation>
    <scope>NUCLEOTIDE SEQUENCE</scope>
    <source>
        <strain evidence="1">MO-1</strain>
    </source>
</reference>
<proteinExistence type="predicted"/>
<dbReference type="AlphaFoldDB" id="A0A1S7LI35"/>
<accession>A0A1S7LI35</accession>
<name>A0A1S7LI35_MAGMO</name>
<gene>
    <name evidence="1" type="ORF">MAGMO_2465</name>
</gene>
<organism evidence="1">
    <name type="scientific">Magnetococcus massalia (strain MO-1)</name>
    <dbReference type="NCBI Taxonomy" id="451514"/>
    <lineage>
        <taxon>Bacteria</taxon>
        <taxon>Pseudomonadati</taxon>
        <taxon>Pseudomonadota</taxon>
        <taxon>Magnetococcia</taxon>
        <taxon>Magnetococcales</taxon>
        <taxon>Magnetococcaceae</taxon>
        <taxon>Magnetococcus</taxon>
    </lineage>
</organism>